<feature type="compositionally biased region" description="Polar residues" evidence="5">
    <location>
        <begin position="262"/>
        <end position="281"/>
    </location>
</feature>
<dbReference type="Proteomes" id="UP001206925">
    <property type="component" value="Unassembled WGS sequence"/>
</dbReference>
<feature type="transmembrane region" description="Helical" evidence="6">
    <location>
        <begin position="177"/>
        <end position="196"/>
    </location>
</feature>
<feature type="transmembrane region" description="Helical" evidence="6">
    <location>
        <begin position="12"/>
        <end position="34"/>
    </location>
</feature>
<evidence type="ECO:0000256" key="5">
    <source>
        <dbReference type="SAM" id="MobiDB-lite"/>
    </source>
</evidence>
<keyword evidence="4 6" id="KW-0472">Membrane</keyword>
<dbReference type="EMBL" id="JAMZMK010008837">
    <property type="protein sequence ID" value="KAI7738282.1"/>
    <property type="molecule type" value="Genomic_DNA"/>
</dbReference>
<name>A0AAD5GDH6_AMBAR</name>
<evidence type="ECO:0000256" key="2">
    <source>
        <dbReference type="ARBA" id="ARBA00022692"/>
    </source>
</evidence>
<evidence type="ECO:0000313" key="7">
    <source>
        <dbReference type="EMBL" id="KAI7738282.1"/>
    </source>
</evidence>
<gene>
    <name evidence="7" type="ORF">M8C21_024379</name>
</gene>
<reference evidence="7" key="1">
    <citation type="submission" date="2022-06" db="EMBL/GenBank/DDBJ databases">
        <title>Uncovering the hologenomic basis of an extraordinary plant invasion.</title>
        <authorList>
            <person name="Bieker V.C."/>
            <person name="Martin M.D."/>
            <person name="Gilbert T."/>
            <person name="Hodgins K."/>
            <person name="Battlay P."/>
            <person name="Petersen B."/>
            <person name="Wilson J."/>
        </authorList>
    </citation>
    <scope>NUCLEOTIDE SEQUENCE</scope>
    <source>
        <strain evidence="7">AA19_3_7</strain>
        <tissue evidence="7">Leaf</tissue>
    </source>
</reference>
<accession>A0AAD5GDH6</accession>
<feature type="transmembrane region" description="Helical" evidence="6">
    <location>
        <begin position="92"/>
        <end position="115"/>
    </location>
</feature>
<dbReference type="Pfam" id="PF00335">
    <property type="entry name" value="Tetraspanin"/>
    <property type="match status" value="1"/>
</dbReference>
<evidence type="ECO:0000256" key="4">
    <source>
        <dbReference type="ARBA" id="ARBA00023136"/>
    </source>
</evidence>
<evidence type="ECO:0000313" key="8">
    <source>
        <dbReference type="Proteomes" id="UP001206925"/>
    </source>
</evidence>
<keyword evidence="3 6" id="KW-1133">Transmembrane helix</keyword>
<feature type="region of interest" description="Disordered" evidence="5">
    <location>
        <begin position="222"/>
        <end position="291"/>
    </location>
</feature>
<comment type="caution">
    <text evidence="7">The sequence shown here is derived from an EMBL/GenBank/DDBJ whole genome shotgun (WGS) entry which is preliminary data.</text>
</comment>
<dbReference type="AlphaFoldDB" id="A0AAD5GDH6"/>
<evidence type="ECO:0000256" key="6">
    <source>
        <dbReference type="SAM" id="Phobius"/>
    </source>
</evidence>
<dbReference type="GO" id="GO:0016020">
    <property type="term" value="C:membrane"/>
    <property type="evidence" value="ECO:0007669"/>
    <property type="project" value="UniProtKB-SubCell"/>
</dbReference>
<feature type="transmembrane region" description="Helical" evidence="6">
    <location>
        <begin position="122"/>
        <end position="145"/>
    </location>
</feature>
<sequence>MGCKGFWECLLKLLNFLLTLIGLAMIGYGVYMFVMYTNAKDDYEPPHRDSIQLGRPMLMAVSLSSNSIFDNLPTACSANSRTGVLGALAARFIYLFVGIGAALFIISCFGCIGAATRSGCCLTCYSVLLVLLILVELACAAFIFFDKSWKTEIPIDKTENFDMIYGFLEKNWKICRWVALGAVILQALVFLLALIVRAANSPAEYDSDDEYIAGPRQQRQPLISRQPVPATPAPVTATLDSRPSRNDAWSTRMREKYGLDTTEFTYNPNEPNRHQQGNAQPTEEKGRCSIM</sequence>
<organism evidence="7 8">
    <name type="scientific">Ambrosia artemisiifolia</name>
    <name type="common">Common ragweed</name>
    <dbReference type="NCBI Taxonomy" id="4212"/>
    <lineage>
        <taxon>Eukaryota</taxon>
        <taxon>Viridiplantae</taxon>
        <taxon>Streptophyta</taxon>
        <taxon>Embryophyta</taxon>
        <taxon>Tracheophyta</taxon>
        <taxon>Spermatophyta</taxon>
        <taxon>Magnoliopsida</taxon>
        <taxon>eudicotyledons</taxon>
        <taxon>Gunneridae</taxon>
        <taxon>Pentapetalae</taxon>
        <taxon>asterids</taxon>
        <taxon>campanulids</taxon>
        <taxon>Asterales</taxon>
        <taxon>Asteraceae</taxon>
        <taxon>Asteroideae</taxon>
        <taxon>Heliantheae alliance</taxon>
        <taxon>Heliantheae</taxon>
        <taxon>Ambrosia</taxon>
    </lineage>
</organism>
<comment type="subcellular location">
    <subcellularLocation>
        <location evidence="1">Membrane</location>
        <topology evidence="1">Multi-pass membrane protein</topology>
    </subcellularLocation>
</comment>
<evidence type="ECO:0000256" key="1">
    <source>
        <dbReference type="ARBA" id="ARBA00004141"/>
    </source>
</evidence>
<protein>
    <recommendedName>
        <fullName evidence="9">Tobamovirus multiplication protein 2A</fullName>
    </recommendedName>
</protein>
<proteinExistence type="predicted"/>
<evidence type="ECO:0008006" key="9">
    <source>
        <dbReference type="Google" id="ProtNLM"/>
    </source>
</evidence>
<dbReference type="PANTHER" id="PTHR19282:SF488">
    <property type="entry name" value="TOBAMOVIRUS MULTIPLICATION 2A-RELATED"/>
    <property type="match status" value="1"/>
</dbReference>
<evidence type="ECO:0000256" key="3">
    <source>
        <dbReference type="ARBA" id="ARBA00022989"/>
    </source>
</evidence>
<keyword evidence="2 6" id="KW-0812">Transmembrane</keyword>
<dbReference type="InterPro" id="IPR018499">
    <property type="entry name" value="Tetraspanin/Peripherin"/>
</dbReference>
<feature type="compositionally biased region" description="Basic and acidic residues" evidence="5">
    <location>
        <begin position="282"/>
        <end position="291"/>
    </location>
</feature>
<dbReference type="PANTHER" id="PTHR19282">
    <property type="entry name" value="TETRASPANIN"/>
    <property type="match status" value="1"/>
</dbReference>
<keyword evidence="8" id="KW-1185">Reference proteome</keyword>